<evidence type="ECO:0000256" key="8">
    <source>
        <dbReference type="PIRSR" id="PIRSR601019-2"/>
    </source>
</evidence>
<dbReference type="InterPro" id="IPR027417">
    <property type="entry name" value="P-loop_NTPase"/>
</dbReference>
<protein>
    <submittedName>
        <fullName evidence="10">Uncharacterized protein</fullName>
    </submittedName>
</protein>
<dbReference type="Pfam" id="PF00503">
    <property type="entry name" value="G-alpha"/>
    <property type="match status" value="1"/>
</dbReference>
<dbReference type="Gene3D" id="1.10.400.10">
    <property type="entry name" value="GI Alpha 1, domain 2-like"/>
    <property type="match status" value="1"/>
</dbReference>
<organism evidence="9 10">
    <name type="scientific">Mesorhabditis belari</name>
    <dbReference type="NCBI Taxonomy" id="2138241"/>
    <lineage>
        <taxon>Eukaryota</taxon>
        <taxon>Metazoa</taxon>
        <taxon>Ecdysozoa</taxon>
        <taxon>Nematoda</taxon>
        <taxon>Chromadorea</taxon>
        <taxon>Rhabditida</taxon>
        <taxon>Rhabditina</taxon>
        <taxon>Rhabditomorpha</taxon>
        <taxon>Rhabditoidea</taxon>
        <taxon>Rhabditidae</taxon>
        <taxon>Mesorhabditinae</taxon>
        <taxon>Mesorhabditis</taxon>
    </lineage>
</organism>
<evidence type="ECO:0000313" key="9">
    <source>
        <dbReference type="Proteomes" id="UP000887575"/>
    </source>
</evidence>
<name>A0AAF3F4G5_9BILA</name>
<evidence type="ECO:0000313" key="10">
    <source>
        <dbReference type="WBParaSite" id="MBELARI_LOCUS21480"/>
    </source>
</evidence>
<dbReference type="AlphaFoldDB" id="A0AAF3F4G5"/>
<dbReference type="GO" id="GO:0005737">
    <property type="term" value="C:cytoplasm"/>
    <property type="evidence" value="ECO:0007669"/>
    <property type="project" value="TreeGrafter"/>
</dbReference>
<feature type="binding site" evidence="7">
    <location>
        <position position="368"/>
    </location>
    <ligand>
        <name>GTP</name>
        <dbReference type="ChEBI" id="CHEBI:37565"/>
    </ligand>
</feature>
<feature type="binding site" evidence="7">
    <location>
        <begin position="80"/>
        <end position="85"/>
    </location>
    <ligand>
        <name>GTP</name>
        <dbReference type="ChEBI" id="CHEBI:37565"/>
    </ligand>
</feature>
<evidence type="ECO:0000256" key="3">
    <source>
        <dbReference type="ARBA" id="ARBA00022741"/>
    </source>
</evidence>
<dbReference type="GO" id="GO:0031683">
    <property type="term" value="F:G-protein beta/gamma-subunit complex binding"/>
    <property type="evidence" value="ECO:0007669"/>
    <property type="project" value="InterPro"/>
</dbReference>
<dbReference type="InterPro" id="IPR011025">
    <property type="entry name" value="GproteinA_insert"/>
</dbReference>
<dbReference type="PANTHER" id="PTHR10218">
    <property type="entry name" value="GTP-BINDING PROTEIN ALPHA SUBUNIT"/>
    <property type="match status" value="1"/>
</dbReference>
<dbReference type="PRINTS" id="PR00318">
    <property type="entry name" value="GPROTEINA"/>
</dbReference>
<dbReference type="InterPro" id="IPR001019">
    <property type="entry name" value="Gprotein_alpha_su"/>
</dbReference>
<dbReference type="GO" id="GO:0001664">
    <property type="term" value="F:G protein-coupled receptor binding"/>
    <property type="evidence" value="ECO:0007669"/>
    <property type="project" value="TreeGrafter"/>
</dbReference>
<evidence type="ECO:0000256" key="6">
    <source>
        <dbReference type="ARBA" id="ARBA00023224"/>
    </source>
</evidence>
<feature type="binding site" evidence="8">
    <location>
        <position position="219"/>
    </location>
    <ligand>
        <name>Mg(2+)</name>
        <dbReference type="ChEBI" id="CHEBI:18420"/>
    </ligand>
</feature>
<dbReference type="FunFam" id="3.40.50.300:FF:000181">
    <property type="entry name" value="Guanine nucleotide-binding protein subunit alpha"/>
    <property type="match status" value="1"/>
</dbReference>
<keyword evidence="3 7" id="KW-0547">Nucleotide-binding</keyword>
<comment type="similarity">
    <text evidence="1">Belongs to the G-alpha family.</text>
</comment>
<keyword evidence="2 8" id="KW-0479">Metal-binding</keyword>
<feature type="binding site" evidence="7">
    <location>
        <begin position="238"/>
        <end position="242"/>
    </location>
    <ligand>
        <name>GTP</name>
        <dbReference type="ChEBI" id="CHEBI:37565"/>
    </ligand>
</feature>
<dbReference type="PANTHER" id="PTHR10218:SF353">
    <property type="entry name" value="GUANINE NUCLEOTIDE-BINDING PROTEIN ALPHA-11 SUBUNIT"/>
    <property type="match status" value="1"/>
</dbReference>
<dbReference type="GO" id="GO:0005525">
    <property type="term" value="F:GTP binding"/>
    <property type="evidence" value="ECO:0007669"/>
    <property type="project" value="UniProtKB-KW"/>
</dbReference>
<dbReference type="SUPFAM" id="SSF52540">
    <property type="entry name" value="P-loop containing nucleoside triphosphate hydrolases"/>
    <property type="match status" value="1"/>
</dbReference>
<keyword evidence="4 8" id="KW-0460">Magnesium</keyword>
<dbReference type="CDD" id="cd00066">
    <property type="entry name" value="G-alpha"/>
    <property type="match status" value="1"/>
</dbReference>
<evidence type="ECO:0000256" key="5">
    <source>
        <dbReference type="ARBA" id="ARBA00023134"/>
    </source>
</evidence>
<dbReference type="SMART" id="SM00275">
    <property type="entry name" value="G_alpha"/>
    <property type="match status" value="1"/>
</dbReference>
<keyword evidence="5 7" id="KW-0342">GTP-binding</keyword>
<evidence type="ECO:0000256" key="4">
    <source>
        <dbReference type="ARBA" id="ARBA00022842"/>
    </source>
</evidence>
<proteinExistence type="inferred from homology"/>
<feature type="binding site" evidence="7">
    <location>
        <begin position="309"/>
        <end position="312"/>
    </location>
    <ligand>
        <name>GTP</name>
        <dbReference type="ChEBI" id="CHEBI:37565"/>
    </ligand>
</feature>
<dbReference type="WBParaSite" id="MBELARI_LOCUS21480">
    <property type="protein sequence ID" value="MBELARI_LOCUS21480"/>
    <property type="gene ID" value="MBELARI_LOCUS21480"/>
</dbReference>
<dbReference type="GO" id="GO:0005834">
    <property type="term" value="C:heterotrimeric G-protein complex"/>
    <property type="evidence" value="ECO:0007669"/>
    <property type="project" value="TreeGrafter"/>
</dbReference>
<dbReference type="Gene3D" id="3.40.50.300">
    <property type="entry name" value="P-loop containing nucleotide triphosphate hydrolases"/>
    <property type="match status" value="1"/>
</dbReference>
<accession>A0AAF3F4G5</accession>
<dbReference type="GO" id="GO:0046872">
    <property type="term" value="F:metal ion binding"/>
    <property type="evidence" value="ECO:0007669"/>
    <property type="project" value="UniProtKB-KW"/>
</dbReference>
<reference evidence="10" key="1">
    <citation type="submission" date="2024-02" db="UniProtKB">
        <authorList>
            <consortium name="WormBaseParasite"/>
        </authorList>
    </citation>
    <scope>IDENTIFICATION</scope>
</reference>
<sequence>MEHGSSSRVDFSFLFCGRRPIFSVQANLNQSITIPSGPGDIDYSNLRELARRNADIEKQLEKDKVAAKQTLKILLLGGPESGKSTIFKQMKILHLNGFSELDYVNFRYLVYSNVVESVNQLLEGASELRIEPDEIAKDDIRRFQDHYRTVAPSDIELTLEISLVIHRIYRSQFIREVVSKRHEISLLDSATYFLDEIIRIGAPDYTPTQMDVIRSRIPTTGINEIEFPYRDVVLRMVDVGGQRSEQRKWIHCFDNVSGVLFVAEISGYNQKLNDGEIVVNRLKYSMHLFKRVVNNRIFGKKTAMILFLNKIDIFRDRLVHTPINVCFKDYKGPQAFEASSIYISDRFQRLVSGEIAHERPVYTHFTNATDTRNIDRVFESCIDVVFKLSMEKVGFM</sequence>
<dbReference type="GO" id="GO:0007188">
    <property type="term" value="P:adenylate cyclase-modulating G protein-coupled receptor signaling pathway"/>
    <property type="evidence" value="ECO:0007669"/>
    <property type="project" value="TreeGrafter"/>
</dbReference>
<dbReference type="PROSITE" id="PS51882">
    <property type="entry name" value="G_ALPHA"/>
    <property type="match status" value="1"/>
</dbReference>
<dbReference type="SUPFAM" id="SSF47895">
    <property type="entry name" value="Transducin (alpha subunit), insertion domain"/>
    <property type="match status" value="1"/>
</dbReference>
<keyword evidence="6" id="KW-0807">Transducer</keyword>
<feature type="binding site" evidence="7">
    <location>
        <begin position="188"/>
        <end position="189"/>
    </location>
    <ligand>
        <name>GTP</name>
        <dbReference type="ChEBI" id="CHEBI:37565"/>
    </ligand>
</feature>
<keyword evidence="9" id="KW-1185">Reference proteome</keyword>
<evidence type="ECO:0000256" key="2">
    <source>
        <dbReference type="ARBA" id="ARBA00022723"/>
    </source>
</evidence>
<evidence type="ECO:0000256" key="1">
    <source>
        <dbReference type="ARBA" id="ARBA00005804"/>
    </source>
</evidence>
<feature type="binding site" evidence="8">
    <location>
        <position position="84"/>
    </location>
    <ligand>
        <name>Mg(2+)</name>
        <dbReference type="ChEBI" id="CHEBI:18420"/>
    </ligand>
</feature>
<dbReference type="GO" id="GO:0003924">
    <property type="term" value="F:GTPase activity"/>
    <property type="evidence" value="ECO:0007669"/>
    <property type="project" value="InterPro"/>
</dbReference>
<evidence type="ECO:0000256" key="7">
    <source>
        <dbReference type="PIRSR" id="PIRSR601019-1"/>
    </source>
</evidence>
<dbReference type="Proteomes" id="UP000887575">
    <property type="component" value="Unassembled WGS sequence"/>
</dbReference>